<dbReference type="EMBL" id="LMVN01000021">
    <property type="protein sequence ID" value="PAV07129.1"/>
    <property type="molecule type" value="Genomic_DNA"/>
</dbReference>
<evidence type="ECO:0000313" key="8">
    <source>
        <dbReference type="Proteomes" id="UP000217528"/>
    </source>
</evidence>
<dbReference type="GO" id="GO:0003899">
    <property type="term" value="F:DNA-directed RNA polymerase activity"/>
    <property type="evidence" value="ECO:0007669"/>
    <property type="project" value="UniProtKB-UniRule"/>
</dbReference>
<keyword evidence="3 5" id="KW-0804">Transcription</keyword>
<keyword evidence="5" id="KW-0963">Cytoplasm</keyword>
<feature type="domain" description="RNA polymerase subunit H/Rpb5 C-terminal" evidence="6">
    <location>
        <begin position="4"/>
        <end position="76"/>
    </location>
</feature>
<dbReference type="EC" id="2.7.7.6" evidence="5"/>
<dbReference type="GO" id="GO:0006362">
    <property type="term" value="P:transcription elongation by RNA polymerase I"/>
    <property type="evidence" value="ECO:0007669"/>
    <property type="project" value="TreeGrafter"/>
</dbReference>
<dbReference type="NCBIfam" id="NF007129">
    <property type="entry name" value="PRK09570.1"/>
    <property type="match status" value="1"/>
</dbReference>
<comment type="caution">
    <text evidence="7">The sequence shown here is derived from an EMBL/GenBank/DDBJ whole genome shotgun (WGS) entry which is preliminary data.</text>
</comment>
<dbReference type="InterPro" id="IPR014381">
    <property type="entry name" value="Arch_Rpo5/euc_Rpb5"/>
</dbReference>
<comment type="similarity">
    <text evidence="4 5">Belongs to the archaeal Rpo5/eukaryotic RPB5 RNA polymerase subunit family.</text>
</comment>
<evidence type="ECO:0000313" key="7">
    <source>
        <dbReference type="EMBL" id="PAV07129.1"/>
    </source>
</evidence>
<dbReference type="AlphaFoldDB" id="A0A2A2HCI2"/>
<evidence type="ECO:0000256" key="5">
    <source>
        <dbReference type="HAMAP-Rule" id="MF_00025"/>
    </source>
</evidence>
<dbReference type="InterPro" id="IPR020608">
    <property type="entry name" value="RNA_pol_subH/Rpb5_CS"/>
</dbReference>
<comment type="subcellular location">
    <subcellularLocation>
        <location evidence="5">Cytoplasm</location>
    </subcellularLocation>
</comment>
<organism evidence="7 8">
    <name type="scientific">Methanosphaera cuniculi</name>
    <dbReference type="NCBI Taxonomy" id="1077256"/>
    <lineage>
        <taxon>Archaea</taxon>
        <taxon>Methanobacteriati</taxon>
        <taxon>Methanobacteriota</taxon>
        <taxon>Methanomada group</taxon>
        <taxon>Methanobacteria</taxon>
        <taxon>Methanobacteriales</taxon>
        <taxon>Methanobacteriaceae</taxon>
        <taxon>Methanosphaera</taxon>
    </lineage>
</organism>
<gene>
    <name evidence="5" type="primary">rpo5</name>
    <name evidence="5" type="synonym">rpoH</name>
    <name evidence="7" type="ORF">ASJ82_05485</name>
</gene>
<dbReference type="GO" id="GO:0000428">
    <property type="term" value="C:DNA-directed RNA polymerase complex"/>
    <property type="evidence" value="ECO:0007669"/>
    <property type="project" value="UniProtKB-KW"/>
</dbReference>
<name>A0A2A2HCI2_9EURY</name>
<comment type="subunit">
    <text evidence="5">Part of the RNA polymerase complex.</text>
</comment>
<dbReference type="InterPro" id="IPR000783">
    <property type="entry name" value="RNA_pol_subH/Rpb5_C"/>
</dbReference>
<keyword evidence="1 5" id="KW-0240">DNA-directed RNA polymerase</keyword>
<proteinExistence type="inferred from homology"/>
<dbReference type="GO" id="GO:0005737">
    <property type="term" value="C:cytoplasm"/>
    <property type="evidence" value="ECO:0007669"/>
    <property type="project" value="UniProtKB-SubCell"/>
</dbReference>
<dbReference type="SUPFAM" id="SSF55287">
    <property type="entry name" value="RPB5-like RNA polymerase subunit"/>
    <property type="match status" value="1"/>
</dbReference>
<keyword evidence="8" id="KW-1185">Reference proteome</keyword>
<evidence type="ECO:0000256" key="4">
    <source>
        <dbReference type="ARBA" id="ARBA00025765"/>
    </source>
</evidence>
<dbReference type="GO" id="GO:0006366">
    <property type="term" value="P:transcription by RNA polymerase II"/>
    <property type="evidence" value="ECO:0007669"/>
    <property type="project" value="TreeGrafter"/>
</dbReference>
<keyword evidence="5" id="KW-0808">Transferase</keyword>
<sequence>MLKVDILKHNLVPEHTILTPEEADAVLEELDVRIDQIPKILPTDPVVKAIDAKLGDVLKITRKSMTAGVFTSYRVVRE</sequence>
<comment type="catalytic activity">
    <reaction evidence="5">
        <text>RNA(n) + a ribonucleoside 5'-triphosphate = RNA(n+1) + diphosphate</text>
        <dbReference type="Rhea" id="RHEA:21248"/>
        <dbReference type="Rhea" id="RHEA-COMP:14527"/>
        <dbReference type="Rhea" id="RHEA-COMP:17342"/>
        <dbReference type="ChEBI" id="CHEBI:33019"/>
        <dbReference type="ChEBI" id="CHEBI:61557"/>
        <dbReference type="ChEBI" id="CHEBI:140395"/>
        <dbReference type="EC" id="2.7.7.6"/>
    </reaction>
</comment>
<dbReference type="HAMAP" id="MF_00025">
    <property type="entry name" value="RNApol_Rpo5_RPB5"/>
    <property type="match status" value="1"/>
</dbReference>
<dbReference type="PANTHER" id="PTHR10535">
    <property type="entry name" value="DNA-DIRECTED RNA POLYMERASES I, II, AND III SUBUNIT RPABC1"/>
    <property type="match status" value="1"/>
</dbReference>
<dbReference type="InterPro" id="IPR035913">
    <property type="entry name" value="RPB5-like_sf"/>
</dbReference>
<evidence type="ECO:0000256" key="3">
    <source>
        <dbReference type="ARBA" id="ARBA00023163"/>
    </source>
</evidence>
<evidence type="ECO:0000256" key="1">
    <source>
        <dbReference type="ARBA" id="ARBA00022478"/>
    </source>
</evidence>
<keyword evidence="2 5" id="KW-0548">Nucleotidyltransferase</keyword>
<dbReference type="GO" id="GO:0042797">
    <property type="term" value="P:tRNA transcription by RNA polymerase III"/>
    <property type="evidence" value="ECO:0007669"/>
    <property type="project" value="TreeGrafter"/>
</dbReference>
<evidence type="ECO:0000259" key="6">
    <source>
        <dbReference type="Pfam" id="PF01191"/>
    </source>
</evidence>
<dbReference type="Proteomes" id="UP000217528">
    <property type="component" value="Unassembled WGS sequence"/>
</dbReference>
<dbReference type="PROSITE" id="PS01110">
    <property type="entry name" value="RNA_POL_H_23KD"/>
    <property type="match status" value="1"/>
</dbReference>
<dbReference type="GO" id="GO:0003677">
    <property type="term" value="F:DNA binding"/>
    <property type="evidence" value="ECO:0007669"/>
    <property type="project" value="InterPro"/>
</dbReference>
<dbReference type="PANTHER" id="PTHR10535:SF0">
    <property type="entry name" value="DNA-DIRECTED RNA POLYMERASES I, II, AND III SUBUNIT RPABC1"/>
    <property type="match status" value="1"/>
</dbReference>
<evidence type="ECO:0000256" key="2">
    <source>
        <dbReference type="ARBA" id="ARBA00022695"/>
    </source>
</evidence>
<protein>
    <recommendedName>
        <fullName evidence="5">DNA-directed RNA polymerase subunit Rpo5</fullName>
        <ecNumber evidence="5">2.7.7.6</ecNumber>
    </recommendedName>
    <alternativeName>
        <fullName evidence="5">DNA-directed RNA polymerase subunit H</fullName>
    </alternativeName>
</protein>
<dbReference type="Gene3D" id="3.90.940.20">
    <property type="entry name" value="RPB5-like RNA polymerase subunit"/>
    <property type="match status" value="1"/>
</dbReference>
<dbReference type="Pfam" id="PF01191">
    <property type="entry name" value="RNA_pol_Rpb5_C"/>
    <property type="match status" value="1"/>
</dbReference>
<comment type="function">
    <text evidence="5">DNA-dependent RNA polymerase (RNAP) catalyzes the transcription of DNA into RNA using the four ribonucleoside triphosphates as substrates.</text>
</comment>
<reference evidence="7 8" key="1">
    <citation type="journal article" date="2017" name="BMC Genomics">
        <title>Genomic analysis of methanogenic archaea reveals a shift towards energy conservation.</title>
        <authorList>
            <person name="Gilmore S.P."/>
            <person name="Henske J.K."/>
            <person name="Sexton J.A."/>
            <person name="Solomon K.V."/>
            <person name="Seppala S."/>
            <person name="Yoo J.I."/>
            <person name="Huyett L.M."/>
            <person name="Pressman A."/>
            <person name="Cogan J.Z."/>
            <person name="Kivenson V."/>
            <person name="Peng X."/>
            <person name="Tan Y."/>
            <person name="Valentine D.L."/>
            <person name="O'Malley M.A."/>
        </authorList>
    </citation>
    <scope>NUCLEOTIDE SEQUENCE [LARGE SCALE GENOMIC DNA]</scope>
    <source>
        <strain evidence="7 8">1R-7</strain>
    </source>
</reference>
<accession>A0A2A2HCI2</accession>